<comment type="caution">
    <text evidence="1">The sequence shown here is derived from an EMBL/GenBank/DDBJ whole genome shotgun (WGS) entry which is preliminary data.</text>
</comment>
<evidence type="ECO:0000313" key="2">
    <source>
        <dbReference type="Proteomes" id="UP001159364"/>
    </source>
</evidence>
<evidence type="ECO:0000313" key="1">
    <source>
        <dbReference type="EMBL" id="KAJ8762467.1"/>
    </source>
</evidence>
<sequence>MDFYDKQTKGQLKLRACVSTVVEMLLAQWFFPPDILIPSGAFEPGPLDFSRLLGNFHGCFE</sequence>
<dbReference type="AlphaFoldDB" id="A0AAV8T6Z9"/>
<reference evidence="1 2" key="1">
    <citation type="submission" date="2021-09" db="EMBL/GenBank/DDBJ databases">
        <title>Genomic insights and catalytic innovation underlie evolution of tropane alkaloids biosynthesis.</title>
        <authorList>
            <person name="Wang Y.-J."/>
            <person name="Tian T."/>
            <person name="Huang J.-P."/>
            <person name="Huang S.-X."/>
        </authorList>
    </citation>
    <scope>NUCLEOTIDE SEQUENCE [LARGE SCALE GENOMIC DNA]</scope>
    <source>
        <strain evidence="1">KIB-2018</strain>
        <tissue evidence="1">Leaf</tissue>
    </source>
</reference>
<organism evidence="1 2">
    <name type="scientific">Erythroxylum novogranatense</name>
    <dbReference type="NCBI Taxonomy" id="1862640"/>
    <lineage>
        <taxon>Eukaryota</taxon>
        <taxon>Viridiplantae</taxon>
        <taxon>Streptophyta</taxon>
        <taxon>Embryophyta</taxon>
        <taxon>Tracheophyta</taxon>
        <taxon>Spermatophyta</taxon>
        <taxon>Magnoliopsida</taxon>
        <taxon>eudicotyledons</taxon>
        <taxon>Gunneridae</taxon>
        <taxon>Pentapetalae</taxon>
        <taxon>rosids</taxon>
        <taxon>fabids</taxon>
        <taxon>Malpighiales</taxon>
        <taxon>Erythroxylaceae</taxon>
        <taxon>Erythroxylum</taxon>
    </lineage>
</organism>
<dbReference type="Proteomes" id="UP001159364">
    <property type="component" value="Linkage Group LG06"/>
</dbReference>
<dbReference type="EMBL" id="JAIWQS010000006">
    <property type="protein sequence ID" value="KAJ8762467.1"/>
    <property type="molecule type" value="Genomic_DNA"/>
</dbReference>
<keyword evidence="2" id="KW-1185">Reference proteome</keyword>
<protein>
    <submittedName>
        <fullName evidence="1">Uncharacterized protein</fullName>
    </submittedName>
</protein>
<name>A0AAV8T6Z9_9ROSI</name>
<accession>A0AAV8T6Z9</accession>
<gene>
    <name evidence="1" type="ORF">K2173_007906</name>
</gene>
<proteinExistence type="predicted"/>